<accession>A0A975F1Y6</accession>
<evidence type="ECO:0000313" key="3">
    <source>
        <dbReference type="EMBL" id="QTQ12878.1"/>
    </source>
</evidence>
<name>A0A975F1Y6_9SPIR</name>
<organism evidence="3 4">
    <name type="scientific">Treponema parvum</name>
    <dbReference type="NCBI Taxonomy" id="138851"/>
    <lineage>
        <taxon>Bacteria</taxon>
        <taxon>Pseudomonadati</taxon>
        <taxon>Spirochaetota</taxon>
        <taxon>Spirochaetia</taxon>
        <taxon>Spirochaetales</taxon>
        <taxon>Treponemataceae</taxon>
        <taxon>Treponema</taxon>
    </lineage>
</organism>
<dbReference type="EMBL" id="CP054257">
    <property type="protein sequence ID" value="QTQ12878.1"/>
    <property type="molecule type" value="Genomic_DNA"/>
</dbReference>
<dbReference type="AlphaFoldDB" id="A0A975F1Y6"/>
<dbReference type="Proteomes" id="UP000671995">
    <property type="component" value="Chromosome"/>
</dbReference>
<evidence type="ECO:0000259" key="2">
    <source>
        <dbReference type="SMART" id="SM00507"/>
    </source>
</evidence>
<reference evidence="3" key="2">
    <citation type="journal article" date="2021" name="Microbiol. Resour. Announc.">
        <title>Complete Genome Sequences of Three Human Oral Treponema parvum Isolates.</title>
        <authorList>
            <person name="Zeng H."/>
            <person name="Watt R.M."/>
        </authorList>
    </citation>
    <scope>NUCLEOTIDE SEQUENCE</scope>
    <source>
        <strain evidence="3">ATCC 700773</strain>
    </source>
</reference>
<dbReference type="GO" id="GO:0004519">
    <property type="term" value="F:endonuclease activity"/>
    <property type="evidence" value="ECO:0007669"/>
    <property type="project" value="UniProtKB-KW"/>
</dbReference>
<evidence type="ECO:0000256" key="1">
    <source>
        <dbReference type="SAM" id="MobiDB-lite"/>
    </source>
</evidence>
<dbReference type="Gene3D" id="1.10.30.50">
    <property type="match status" value="1"/>
</dbReference>
<evidence type="ECO:0000313" key="4">
    <source>
        <dbReference type="Proteomes" id="UP000671995"/>
    </source>
</evidence>
<dbReference type="SMART" id="SM00507">
    <property type="entry name" value="HNHc"/>
    <property type="match status" value="1"/>
</dbReference>
<dbReference type="CDD" id="cd00085">
    <property type="entry name" value="HNHc"/>
    <property type="match status" value="1"/>
</dbReference>
<reference evidence="3" key="1">
    <citation type="submission" date="2020-05" db="EMBL/GenBank/DDBJ databases">
        <authorList>
            <person name="Zeng H."/>
            <person name="Chan Y.K."/>
            <person name="Watt R.M."/>
        </authorList>
    </citation>
    <scope>NUCLEOTIDE SEQUENCE</scope>
    <source>
        <strain evidence="3">ATCC 700773</strain>
    </source>
</reference>
<proteinExistence type="predicted"/>
<keyword evidence="3" id="KW-0540">Nuclease</keyword>
<protein>
    <submittedName>
        <fullName evidence="3">HNH endonuclease</fullName>
    </submittedName>
</protein>
<dbReference type="Pfam" id="PF13395">
    <property type="entry name" value="HNH_4"/>
    <property type="match status" value="1"/>
</dbReference>
<gene>
    <name evidence="3" type="ORF">HRI96_05485</name>
</gene>
<sequence length="169" mass="17544">MSLGATIAGSAMAGTAGYLAENMIAGNQSTVEGATISGASGAAGAMTGAIVDKAVGMVSTAVSQTEKSVKTSSPYSNISDNTNIAAGKKFTAQQKQNILQANSNKNHGVVKSDLSGKILTQPMKSQAGITPRQDEWQIDHIIPKSKGGTNSYSNAQVLSRQENRLKWDQ</sequence>
<feature type="domain" description="HNH nuclease" evidence="2">
    <location>
        <begin position="113"/>
        <end position="164"/>
    </location>
</feature>
<keyword evidence="3" id="KW-0378">Hydrolase</keyword>
<feature type="compositionally biased region" description="Polar residues" evidence="1">
    <location>
        <begin position="147"/>
        <end position="160"/>
    </location>
</feature>
<keyword evidence="3" id="KW-0255">Endonuclease</keyword>
<dbReference type="InterPro" id="IPR003615">
    <property type="entry name" value="HNH_nuc"/>
</dbReference>
<feature type="region of interest" description="Disordered" evidence="1">
    <location>
        <begin position="142"/>
        <end position="169"/>
    </location>
</feature>